<dbReference type="EMBL" id="JAOYFB010000038">
    <property type="protein sequence ID" value="KAK4026994.1"/>
    <property type="molecule type" value="Genomic_DNA"/>
</dbReference>
<evidence type="ECO:0000256" key="1">
    <source>
        <dbReference type="SAM" id="SignalP"/>
    </source>
</evidence>
<sequence length="255" mass="27741">MARPALTFTLLIATAICLMATKAEEQPTVGEAENRQAKQLYLAPQHYPANTQFYNPDSSRYGNFYASPYAVPEVEPFVGDSQDAGYAYGYPLLAFGDEGSADWRHVKAGGHDGNIGKWWKKSSNRFATISIFPAANECLVDRIKEDGLGPCKEASQAEQGTIEIEFPALANAADRQLAIIGITADSQRHTRVKLICTELDGAIKFYTQTGEIDGLGGTPRTEVGYLQLVVAGTSDAGGSLKCSWVSYHHYTAMYP</sequence>
<feature type="chain" id="PRO_5047128061" evidence="1">
    <location>
        <begin position="26"/>
        <end position="255"/>
    </location>
</feature>
<accession>A0ABR0APE1</accession>
<reference evidence="2 3" key="1">
    <citation type="journal article" date="2023" name="Nucleic Acids Res.">
        <title>The hologenome of Daphnia magna reveals possible DNA methylation and microbiome-mediated evolution of the host genome.</title>
        <authorList>
            <person name="Chaturvedi A."/>
            <person name="Li X."/>
            <person name="Dhandapani V."/>
            <person name="Marshall H."/>
            <person name="Kissane S."/>
            <person name="Cuenca-Cambronero M."/>
            <person name="Asole G."/>
            <person name="Calvet F."/>
            <person name="Ruiz-Romero M."/>
            <person name="Marangio P."/>
            <person name="Guigo R."/>
            <person name="Rago D."/>
            <person name="Mirbahai L."/>
            <person name="Eastwood N."/>
            <person name="Colbourne J.K."/>
            <person name="Zhou J."/>
            <person name="Mallon E."/>
            <person name="Orsini L."/>
        </authorList>
    </citation>
    <scope>NUCLEOTIDE SEQUENCE [LARGE SCALE GENOMIC DNA]</scope>
    <source>
        <strain evidence="2">LRV0_1</strain>
    </source>
</reference>
<evidence type="ECO:0000313" key="2">
    <source>
        <dbReference type="EMBL" id="KAK4026994.1"/>
    </source>
</evidence>
<evidence type="ECO:0000313" key="3">
    <source>
        <dbReference type="Proteomes" id="UP001234178"/>
    </source>
</evidence>
<proteinExistence type="predicted"/>
<feature type="signal peptide" evidence="1">
    <location>
        <begin position="1"/>
        <end position="25"/>
    </location>
</feature>
<gene>
    <name evidence="2" type="ORF">OUZ56_016014</name>
</gene>
<keyword evidence="1" id="KW-0732">Signal</keyword>
<organism evidence="2 3">
    <name type="scientific">Daphnia magna</name>
    <dbReference type="NCBI Taxonomy" id="35525"/>
    <lineage>
        <taxon>Eukaryota</taxon>
        <taxon>Metazoa</taxon>
        <taxon>Ecdysozoa</taxon>
        <taxon>Arthropoda</taxon>
        <taxon>Crustacea</taxon>
        <taxon>Branchiopoda</taxon>
        <taxon>Diplostraca</taxon>
        <taxon>Cladocera</taxon>
        <taxon>Anomopoda</taxon>
        <taxon>Daphniidae</taxon>
        <taxon>Daphnia</taxon>
    </lineage>
</organism>
<dbReference type="Proteomes" id="UP001234178">
    <property type="component" value="Unassembled WGS sequence"/>
</dbReference>
<name>A0ABR0APE1_9CRUS</name>
<comment type="caution">
    <text evidence="2">The sequence shown here is derived from an EMBL/GenBank/DDBJ whole genome shotgun (WGS) entry which is preliminary data.</text>
</comment>
<keyword evidence="3" id="KW-1185">Reference proteome</keyword>
<protein>
    <submittedName>
        <fullName evidence="2">Uncharacterized protein</fullName>
    </submittedName>
</protein>